<feature type="domain" description="Ig-like" evidence="13">
    <location>
        <begin position="1093"/>
        <end position="1181"/>
    </location>
</feature>
<organism evidence="15 16">
    <name type="scientific">Drosophila ananassae</name>
    <name type="common">Fruit fly</name>
    <dbReference type="NCBI Taxonomy" id="7217"/>
    <lineage>
        <taxon>Eukaryota</taxon>
        <taxon>Metazoa</taxon>
        <taxon>Ecdysozoa</taxon>
        <taxon>Arthropoda</taxon>
        <taxon>Hexapoda</taxon>
        <taxon>Insecta</taxon>
        <taxon>Pterygota</taxon>
        <taxon>Neoptera</taxon>
        <taxon>Endopterygota</taxon>
        <taxon>Diptera</taxon>
        <taxon>Brachycera</taxon>
        <taxon>Muscomorpha</taxon>
        <taxon>Ephydroidea</taxon>
        <taxon>Drosophilidae</taxon>
        <taxon>Drosophila</taxon>
        <taxon>Sophophora</taxon>
    </lineage>
</organism>
<dbReference type="GO" id="GO:0036059">
    <property type="term" value="P:nephrocyte diaphragm assembly"/>
    <property type="evidence" value="ECO:0007669"/>
    <property type="project" value="EnsemblMetazoa"/>
</dbReference>
<feature type="transmembrane region" description="Helical" evidence="12">
    <location>
        <begin position="1464"/>
        <end position="1489"/>
    </location>
</feature>
<evidence type="ECO:0000256" key="10">
    <source>
        <dbReference type="SAM" id="Coils"/>
    </source>
</evidence>
<dbReference type="Proteomes" id="UP000007801">
    <property type="component" value="Unassembled WGS sequence"/>
</dbReference>
<dbReference type="FunFam" id="2.60.40.10:FF:002061">
    <property type="entry name" value="Uncharacterized protein, isoform B"/>
    <property type="match status" value="1"/>
</dbReference>
<accession>A0A0N8P002</accession>
<keyword evidence="8" id="KW-0325">Glycoprotein</keyword>
<dbReference type="InParanoid" id="A0A0N8P002"/>
<dbReference type="GO" id="GO:0007520">
    <property type="term" value="P:myoblast fusion"/>
    <property type="evidence" value="ECO:0007669"/>
    <property type="project" value="EnsemblMetazoa"/>
</dbReference>
<dbReference type="GO" id="GO:0097206">
    <property type="term" value="P:nephrocyte filtration"/>
    <property type="evidence" value="ECO:0007669"/>
    <property type="project" value="EnsemblMetazoa"/>
</dbReference>
<sequence>MATSRSQKEVKNWPGILDSSCALRRFFYPTAQAARKPKSMSAPPPTAVPAPAAIPAAMPDAIPASDIETTTEGSTDASLVTTVRSEKEAKLRPPVNAAWQLASDPSNLADVGRRKSRLLKELKPAKKTERKAWVWAARLERLERAARIEKSEWMEVPQEMEQPSASSQRLQRLMRPLRCKTKCQNRSSAHRIQRAQKFKPSCPKKARKKVSKRNLKSQTPIYRRRHPWRFQYTKNDILVVDAKSKPFQQAEREVAGSSASTGRNRQRRGSQSMMAGHTIKGSGVPLCQRPTVLMGQGYPYTRQMQLRQEQLFRQPEYYDQYMIMLQQQQHKMQQQRQQEQQHQHQQQHQQHIKWQQHATKRRRCRQHWIKHLQLLGLGLVVIVLASTPCHAQQQKFRTTPHDLQVLEGAEAMMRCEVANLAGAVQWTKDGFALGFSAVIPGYPRYSVLGDRKQGVYNLRISNASISDDADYQCQVGPARLNSAIRANAKLTVISPPASIEIKGYSHNSKVEVRENQDLQLKCIVANAKPAAQIVWYRGNVEYKPEKGEDLVEETNSKRFTTTSTLKLKPGSDDDYTEYTCQAKHKALSPDMPMRVTVQLSVLYPPGPPYIEGYSPGETLRRGQTVELMCRSRGGNPPAQLIWYKNGSQIRMAYRTSGRLSENIYTFTAAAGDNKARFRCEASNVMSQTPLKAEVELSVLFAPTHVTVMGPTEARVGDIVPLTCTTAPSNPPAEIKWMVGGRQVRNATSKTIVSPEGGWTTSSNITAAVEPNKRSLVAICHGLNMQLTENVVSTHTINVLYPPAPPLISGYIEGQIIPAGSVQKLLCVSSGGNPLATLTWYKNDKRINSVIRSADKSVSAEITVLANVSDNQAQYRCEASNSATEIPLFQSTTLSVHFAPETVKIRIEPEELRPGMEATIICDSSSSNPPAKLSWWKDGIPIEGINNTSKPGLWGGTVSTLEFRVNITQEMNGQVYTCQSANEALQRSVHEAVTLDVLYRPKFVPPPSSTAVGVEGESLQVSLQTRANPTTVTYKWTKDGIAIPQDGEHRIFADGGSLNFTRLHRDDAGIYSCTASNSQGQATLNITVVVEYGTTIKSVSENIVVNPGEDAMLSCSVEGKPLTEEHVKWERVGYDMTVKTSTTFANGTSYLHIKDARREDVGNFRCVADNRVANPTNRDILLIVKFSPEIAKAATLLRAASGTGERGRLPCRAQGSPKPQFIWRQDKKDLPINRTYKYEVEERKIDSLTYESTLIVDKVAPADYGAYECVARNELGEAVETVRLEITSQPETPVVLNILNVTHDTVTVAWTPGFDGGLKASYRVRYRMADREQYKYVDGLPNSHKLTIGGLRMNTLYLFSVMAWNDLGQSTYLPDLARAQTKAEAPPPSHPASSLGGGPPTTSQTPLGGTSGMLLVGVGAGVVVVLLNVFVIGCCLHKRNEKRLKRGAEPMPAELTEDSSYTPNLVIIGIALAAFGFLLVNVALVAWFVVHHRRKKVAETTNQPAKTATIEMYAPSSYNDTVTGETLSSVSEKSESYSNEGNSQPEYIDEARKKAASTYLVEGADMPPPRYQKDGTLPVIYPNNIVNACTLPHPRHNNGGATIQMTRDDQMLINKGVYIPSPSPAPPPDGSYYNMNSDRYLSYPPMEYPAALDFTAQPMPLAHLQPITVTSQAALLATNGGATLIANGSAPSALPGGSGTLRRGILRGVVGVPPPDVTHHTSAVGSPLQVLHDLHPVNLSASTLTTSTTLNGSLPTATTGTATLPRQPHGILKDPNRNKQQQQQQLLNASLVGVGVPVSAGMGSLQILNLPPAGAGLGNNLLMTASGAFDPAAAGMSSFGAVSQASGIPVAYTDADGHLV</sequence>
<feature type="coiled-coil region" evidence="10">
    <location>
        <begin position="318"/>
        <end position="345"/>
    </location>
</feature>
<comment type="subcellular location">
    <subcellularLocation>
        <location evidence="1">Membrane</location>
        <topology evidence="1">Single-pass type I membrane protein</topology>
    </subcellularLocation>
</comment>
<feature type="domain" description="Ig-like" evidence="13">
    <location>
        <begin position="1187"/>
        <end position="1286"/>
    </location>
</feature>
<dbReference type="PROSITE" id="PS50835">
    <property type="entry name" value="IG_LIKE"/>
    <property type="match status" value="9"/>
</dbReference>
<evidence type="ECO:0000256" key="6">
    <source>
        <dbReference type="ARBA" id="ARBA00023136"/>
    </source>
</evidence>
<dbReference type="GO" id="GO:0001745">
    <property type="term" value="P:compound eye morphogenesis"/>
    <property type="evidence" value="ECO:0007669"/>
    <property type="project" value="EnsemblMetazoa"/>
</dbReference>
<dbReference type="Gene3D" id="2.60.40.10">
    <property type="entry name" value="Immunoglobulins"/>
    <property type="match status" value="10"/>
</dbReference>
<dbReference type="GO" id="GO:0008407">
    <property type="term" value="P:chaeta morphogenesis"/>
    <property type="evidence" value="ECO:0007669"/>
    <property type="project" value="EnsemblMetazoa"/>
</dbReference>
<keyword evidence="5 12" id="KW-1133">Transmembrane helix</keyword>
<reference evidence="15 16" key="1">
    <citation type="journal article" date="2007" name="Nature">
        <title>Evolution of genes and genomes on the Drosophila phylogeny.</title>
        <authorList>
            <consortium name="Drosophila 12 Genomes Consortium"/>
            <person name="Clark A.G."/>
            <person name="Eisen M.B."/>
            <person name="Smith D.R."/>
            <person name="Bergman C.M."/>
            <person name="Oliver B."/>
            <person name="Markow T.A."/>
            <person name="Kaufman T.C."/>
            <person name="Kellis M."/>
            <person name="Gelbart W."/>
            <person name="Iyer V.N."/>
            <person name="Pollard D.A."/>
            <person name="Sackton T.B."/>
            <person name="Larracuente A.M."/>
            <person name="Singh N.D."/>
            <person name="Abad J.P."/>
            <person name="Abt D.N."/>
            <person name="Adryan B."/>
            <person name="Aguade M."/>
            <person name="Akashi H."/>
            <person name="Anderson W.W."/>
            <person name="Aquadro C.F."/>
            <person name="Ardell D.H."/>
            <person name="Arguello R."/>
            <person name="Artieri C.G."/>
            <person name="Barbash D.A."/>
            <person name="Barker D."/>
            <person name="Barsanti P."/>
            <person name="Batterham P."/>
            <person name="Batzoglou S."/>
            <person name="Begun D."/>
            <person name="Bhutkar A."/>
            <person name="Blanco E."/>
            <person name="Bosak S.A."/>
            <person name="Bradley R.K."/>
            <person name="Brand A.D."/>
            <person name="Brent M.R."/>
            <person name="Brooks A.N."/>
            <person name="Brown R.H."/>
            <person name="Butlin R.K."/>
            <person name="Caggese C."/>
            <person name="Calvi B.R."/>
            <person name="Bernardo de Carvalho A."/>
            <person name="Caspi A."/>
            <person name="Castrezana S."/>
            <person name="Celniker S.E."/>
            <person name="Chang J.L."/>
            <person name="Chapple C."/>
            <person name="Chatterji S."/>
            <person name="Chinwalla A."/>
            <person name="Civetta A."/>
            <person name="Clifton S.W."/>
            <person name="Comeron J.M."/>
            <person name="Costello J.C."/>
            <person name="Coyne J.A."/>
            <person name="Daub J."/>
            <person name="David R.G."/>
            <person name="Delcher A.L."/>
            <person name="Delehaunty K."/>
            <person name="Do C.B."/>
            <person name="Ebling H."/>
            <person name="Edwards K."/>
            <person name="Eickbush T."/>
            <person name="Evans J.D."/>
            <person name="Filipski A."/>
            <person name="Findeiss S."/>
            <person name="Freyhult E."/>
            <person name="Fulton L."/>
            <person name="Fulton R."/>
            <person name="Garcia A.C."/>
            <person name="Gardiner A."/>
            <person name="Garfield D.A."/>
            <person name="Garvin B.E."/>
            <person name="Gibson G."/>
            <person name="Gilbert D."/>
            <person name="Gnerre S."/>
            <person name="Godfrey J."/>
            <person name="Good R."/>
            <person name="Gotea V."/>
            <person name="Gravely B."/>
            <person name="Greenberg A.J."/>
            <person name="Griffiths-Jones S."/>
            <person name="Gross S."/>
            <person name="Guigo R."/>
            <person name="Gustafson E.A."/>
            <person name="Haerty W."/>
            <person name="Hahn M.W."/>
            <person name="Halligan D.L."/>
            <person name="Halpern A.L."/>
            <person name="Halter G.M."/>
            <person name="Han M.V."/>
            <person name="Heger A."/>
            <person name="Hillier L."/>
            <person name="Hinrichs A.S."/>
            <person name="Holmes I."/>
            <person name="Hoskins R.A."/>
            <person name="Hubisz M.J."/>
            <person name="Hultmark D."/>
            <person name="Huntley M.A."/>
            <person name="Jaffe D.B."/>
            <person name="Jagadeeshan S."/>
            <person name="Jeck W.R."/>
            <person name="Johnson J."/>
            <person name="Jones C.D."/>
            <person name="Jordan W.C."/>
            <person name="Karpen G.H."/>
            <person name="Kataoka E."/>
            <person name="Keightley P.D."/>
            <person name="Kheradpour P."/>
            <person name="Kirkness E.F."/>
            <person name="Koerich L.B."/>
            <person name="Kristiansen K."/>
            <person name="Kudrna D."/>
            <person name="Kulathinal R.J."/>
            <person name="Kumar S."/>
            <person name="Kwok R."/>
            <person name="Lander E."/>
            <person name="Langley C.H."/>
            <person name="Lapoint R."/>
            <person name="Lazzaro B.P."/>
            <person name="Lee S.J."/>
            <person name="Levesque L."/>
            <person name="Li R."/>
            <person name="Lin C.F."/>
            <person name="Lin M.F."/>
            <person name="Lindblad-Toh K."/>
            <person name="Llopart A."/>
            <person name="Long M."/>
            <person name="Low L."/>
            <person name="Lozovsky E."/>
            <person name="Lu J."/>
            <person name="Luo M."/>
            <person name="Machado C.A."/>
            <person name="Makalowski W."/>
            <person name="Marzo M."/>
            <person name="Matsuda M."/>
            <person name="Matzkin L."/>
            <person name="McAllister B."/>
            <person name="McBride C.S."/>
            <person name="McKernan B."/>
            <person name="McKernan K."/>
            <person name="Mendez-Lago M."/>
            <person name="Minx P."/>
            <person name="Mollenhauer M.U."/>
            <person name="Montooth K."/>
            <person name="Mount S.M."/>
            <person name="Mu X."/>
            <person name="Myers E."/>
            <person name="Negre B."/>
            <person name="Newfeld S."/>
            <person name="Nielsen R."/>
            <person name="Noor M.A."/>
            <person name="O'Grady P."/>
            <person name="Pachter L."/>
            <person name="Papaceit M."/>
            <person name="Parisi M.J."/>
            <person name="Parisi M."/>
            <person name="Parts L."/>
            <person name="Pedersen J.S."/>
            <person name="Pesole G."/>
            <person name="Phillippy A.M."/>
            <person name="Ponting C.P."/>
            <person name="Pop M."/>
            <person name="Porcelli D."/>
            <person name="Powell J.R."/>
            <person name="Prohaska S."/>
            <person name="Pruitt K."/>
            <person name="Puig M."/>
            <person name="Quesneville H."/>
            <person name="Ram K.R."/>
            <person name="Rand D."/>
            <person name="Rasmussen M.D."/>
            <person name="Reed L.K."/>
            <person name="Reenan R."/>
            <person name="Reily A."/>
            <person name="Remington K.A."/>
            <person name="Rieger T.T."/>
            <person name="Ritchie M.G."/>
            <person name="Robin C."/>
            <person name="Rogers Y.H."/>
            <person name="Rohde C."/>
            <person name="Rozas J."/>
            <person name="Rubenfield M.J."/>
            <person name="Ruiz A."/>
            <person name="Russo S."/>
            <person name="Salzberg S.L."/>
            <person name="Sanchez-Gracia A."/>
            <person name="Saranga D.J."/>
            <person name="Sato H."/>
            <person name="Schaeffer S.W."/>
            <person name="Schatz M.C."/>
            <person name="Schlenke T."/>
            <person name="Schwartz R."/>
            <person name="Segarra C."/>
            <person name="Singh R.S."/>
            <person name="Sirot L."/>
            <person name="Sirota M."/>
            <person name="Sisneros N.B."/>
            <person name="Smith C.D."/>
            <person name="Smith T.F."/>
            <person name="Spieth J."/>
            <person name="Stage D.E."/>
            <person name="Stark A."/>
            <person name="Stephan W."/>
            <person name="Strausberg R.L."/>
            <person name="Strempel S."/>
            <person name="Sturgill D."/>
            <person name="Sutton G."/>
            <person name="Sutton G.G."/>
            <person name="Tao W."/>
            <person name="Teichmann S."/>
            <person name="Tobari Y.N."/>
            <person name="Tomimura Y."/>
            <person name="Tsolas J.M."/>
            <person name="Valente V.L."/>
            <person name="Venter E."/>
            <person name="Venter J.C."/>
            <person name="Vicario S."/>
            <person name="Vieira F.G."/>
            <person name="Vilella A.J."/>
            <person name="Villasante A."/>
            <person name="Walenz B."/>
            <person name="Wang J."/>
            <person name="Wasserman M."/>
            <person name="Watts T."/>
            <person name="Wilson D."/>
            <person name="Wilson R.K."/>
            <person name="Wing R.A."/>
            <person name="Wolfner M.F."/>
            <person name="Wong A."/>
            <person name="Wong G.K."/>
            <person name="Wu C.I."/>
            <person name="Wu G."/>
            <person name="Yamamoto D."/>
            <person name="Yang H.P."/>
            <person name="Yang S.P."/>
            <person name="Yorke J.A."/>
            <person name="Yoshida K."/>
            <person name="Zdobnov E."/>
            <person name="Zhang P."/>
            <person name="Zhang Y."/>
            <person name="Zimin A.V."/>
            <person name="Baldwin J."/>
            <person name="Abdouelleil A."/>
            <person name="Abdulkadir J."/>
            <person name="Abebe A."/>
            <person name="Abera B."/>
            <person name="Abreu J."/>
            <person name="Acer S.C."/>
            <person name="Aftuck L."/>
            <person name="Alexander A."/>
            <person name="An P."/>
            <person name="Anderson E."/>
            <person name="Anderson S."/>
            <person name="Arachi H."/>
            <person name="Azer M."/>
            <person name="Bachantsang P."/>
            <person name="Barry A."/>
            <person name="Bayul T."/>
            <person name="Berlin A."/>
            <person name="Bessette D."/>
            <person name="Bloom T."/>
            <person name="Blye J."/>
            <person name="Boguslavskiy L."/>
            <person name="Bonnet C."/>
            <person name="Boukhgalter B."/>
            <person name="Bourzgui I."/>
            <person name="Brown A."/>
            <person name="Cahill P."/>
            <person name="Channer S."/>
            <person name="Cheshatsang Y."/>
            <person name="Chuda L."/>
            <person name="Citroen M."/>
            <person name="Collymore A."/>
            <person name="Cooke P."/>
            <person name="Costello M."/>
            <person name="D'Aco K."/>
            <person name="Daza R."/>
            <person name="De Haan G."/>
            <person name="DeGray S."/>
            <person name="DeMaso C."/>
            <person name="Dhargay N."/>
            <person name="Dooley K."/>
            <person name="Dooley E."/>
            <person name="Doricent M."/>
            <person name="Dorje P."/>
            <person name="Dorjee K."/>
            <person name="Dupes A."/>
            <person name="Elong R."/>
            <person name="Falk J."/>
            <person name="Farina A."/>
            <person name="Faro S."/>
            <person name="Ferguson D."/>
            <person name="Fisher S."/>
            <person name="Foley C.D."/>
            <person name="Franke A."/>
            <person name="Friedrich D."/>
            <person name="Gadbois L."/>
            <person name="Gearin G."/>
            <person name="Gearin C.R."/>
            <person name="Giannoukos G."/>
            <person name="Goode T."/>
            <person name="Graham J."/>
            <person name="Grandbois E."/>
            <person name="Grewal S."/>
            <person name="Gyaltsen K."/>
            <person name="Hafez N."/>
            <person name="Hagos B."/>
            <person name="Hall J."/>
            <person name="Henson C."/>
            <person name="Hollinger A."/>
            <person name="Honan T."/>
            <person name="Huard M.D."/>
            <person name="Hughes L."/>
            <person name="Hurhula B."/>
            <person name="Husby M.E."/>
            <person name="Kamat A."/>
            <person name="Kanga B."/>
            <person name="Kashin S."/>
            <person name="Khazanovich D."/>
            <person name="Kisner P."/>
            <person name="Lance K."/>
            <person name="Lara M."/>
            <person name="Lee W."/>
            <person name="Lennon N."/>
            <person name="Letendre F."/>
            <person name="LeVine R."/>
            <person name="Lipovsky A."/>
            <person name="Liu X."/>
            <person name="Liu J."/>
            <person name="Liu S."/>
            <person name="Lokyitsang T."/>
            <person name="Lokyitsang Y."/>
            <person name="Lubonja R."/>
            <person name="Lui A."/>
            <person name="MacDonald P."/>
            <person name="Magnisalis V."/>
            <person name="Maru K."/>
            <person name="Matthews C."/>
            <person name="McCusker W."/>
            <person name="McDonough S."/>
            <person name="Mehta T."/>
            <person name="Meldrim J."/>
            <person name="Meneus L."/>
            <person name="Mihai O."/>
            <person name="Mihalev A."/>
            <person name="Mihova T."/>
            <person name="Mittelman R."/>
            <person name="Mlenga V."/>
            <person name="Montmayeur A."/>
            <person name="Mulrain L."/>
            <person name="Navidi A."/>
            <person name="Naylor J."/>
            <person name="Negash T."/>
            <person name="Nguyen T."/>
            <person name="Nguyen N."/>
            <person name="Nicol R."/>
            <person name="Norbu C."/>
            <person name="Norbu N."/>
            <person name="Novod N."/>
            <person name="O'Neill B."/>
            <person name="Osman S."/>
            <person name="Markiewicz E."/>
            <person name="Oyono O.L."/>
            <person name="Patti C."/>
            <person name="Phunkhang P."/>
            <person name="Pierre F."/>
            <person name="Priest M."/>
            <person name="Raghuraman S."/>
            <person name="Rege F."/>
            <person name="Reyes R."/>
            <person name="Rise C."/>
            <person name="Rogov P."/>
            <person name="Ross K."/>
            <person name="Ryan E."/>
            <person name="Settipalli S."/>
            <person name="Shea T."/>
            <person name="Sherpa N."/>
            <person name="Shi L."/>
            <person name="Shih D."/>
            <person name="Sparrow T."/>
            <person name="Spaulding J."/>
            <person name="Stalker J."/>
            <person name="Stange-Thomann N."/>
            <person name="Stavropoulos S."/>
            <person name="Stone C."/>
            <person name="Strader C."/>
            <person name="Tesfaye S."/>
            <person name="Thomson T."/>
            <person name="Thoulutsang Y."/>
            <person name="Thoulutsang D."/>
            <person name="Topham K."/>
            <person name="Topping I."/>
            <person name="Tsamla T."/>
            <person name="Vassiliev H."/>
            <person name="Vo A."/>
            <person name="Wangchuk T."/>
            <person name="Wangdi T."/>
            <person name="Weiand M."/>
            <person name="Wilkinson J."/>
            <person name="Wilson A."/>
            <person name="Yadav S."/>
            <person name="Young G."/>
            <person name="Yu Q."/>
            <person name="Zembek L."/>
            <person name="Zhong D."/>
            <person name="Zimmer A."/>
            <person name="Zwirko Z."/>
            <person name="Jaffe D.B."/>
            <person name="Alvarez P."/>
            <person name="Brockman W."/>
            <person name="Butler J."/>
            <person name="Chin C."/>
            <person name="Gnerre S."/>
            <person name="Grabherr M."/>
            <person name="Kleber M."/>
            <person name="Mauceli E."/>
            <person name="MacCallum I."/>
        </authorList>
    </citation>
    <scope>NUCLEOTIDE SEQUENCE [LARGE SCALE GENOMIC DNA]</scope>
    <source>
        <strain evidence="16">Tucson 14024-0371.13</strain>
    </source>
</reference>
<feature type="region of interest" description="Disordered" evidence="11">
    <location>
        <begin position="184"/>
        <end position="218"/>
    </location>
</feature>
<dbReference type="InterPro" id="IPR013162">
    <property type="entry name" value="CD80_C2-set"/>
</dbReference>
<dbReference type="GeneID" id="6495233"/>
<keyword evidence="2 12" id="KW-0812">Transmembrane</keyword>
<dbReference type="FunFam" id="2.60.40.10:FF:000405">
    <property type="entry name" value="nephrin isoform X1"/>
    <property type="match status" value="2"/>
</dbReference>
<dbReference type="SMART" id="SM00060">
    <property type="entry name" value="FN3"/>
    <property type="match status" value="1"/>
</dbReference>
<dbReference type="GO" id="GO:0007156">
    <property type="term" value="P:homophilic cell adhesion via plasma membrane adhesion molecules"/>
    <property type="evidence" value="ECO:0007669"/>
    <property type="project" value="EnsemblMetazoa"/>
</dbReference>
<evidence type="ECO:0000256" key="2">
    <source>
        <dbReference type="ARBA" id="ARBA00022692"/>
    </source>
</evidence>
<dbReference type="CDD" id="cd00096">
    <property type="entry name" value="Ig"/>
    <property type="match status" value="1"/>
</dbReference>
<dbReference type="FunFam" id="2.60.40.10:FF:001833">
    <property type="entry name" value="Uncharacterized protein, isoform A"/>
    <property type="match status" value="1"/>
</dbReference>
<evidence type="ECO:0000313" key="15">
    <source>
        <dbReference type="EMBL" id="KPU75756.1"/>
    </source>
</evidence>
<keyword evidence="10" id="KW-0175">Coiled coil</keyword>
<feature type="domain" description="Ig-like" evidence="13">
    <location>
        <begin position="1000"/>
        <end position="1088"/>
    </location>
</feature>
<dbReference type="SMART" id="SM00408">
    <property type="entry name" value="IGc2"/>
    <property type="match status" value="8"/>
</dbReference>
<dbReference type="FunFam" id="2.60.40.10:FF:001208">
    <property type="entry name" value="Hibris, isoform B"/>
    <property type="match status" value="1"/>
</dbReference>
<dbReference type="GO" id="GO:0098636">
    <property type="term" value="C:protein complex involved in cell adhesion"/>
    <property type="evidence" value="ECO:0007669"/>
    <property type="project" value="EnsemblMetazoa"/>
</dbReference>
<dbReference type="CTD" id="44097"/>
<dbReference type="SUPFAM" id="SSF49265">
    <property type="entry name" value="Fibronectin type III"/>
    <property type="match status" value="1"/>
</dbReference>
<feature type="region of interest" description="Disordered" evidence="11">
    <location>
        <begin position="248"/>
        <end position="281"/>
    </location>
</feature>
<feature type="region of interest" description="Disordered" evidence="11">
    <location>
        <begin position="1522"/>
        <end position="1545"/>
    </location>
</feature>
<dbReference type="FunFam" id="2.60.40.10:FF:001273">
    <property type="entry name" value="Hibris, isoform B"/>
    <property type="match status" value="1"/>
</dbReference>
<evidence type="ECO:0000256" key="1">
    <source>
        <dbReference type="ARBA" id="ARBA00004479"/>
    </source>
</evidence>
<dbReference type="GO" id="GO:0005917">
    <property type="term" value="C:nephrocyte diaphragm"/>
    <property type="evidence" value="ECO:0007669"/>
    <property type="project" value="EnsemblMetazoa"/>
</dbReference>
<dbReference type="GO" id="GO:0007523">
    <property type="term" value="P:larval visceral muscle development"/>
    <property type="evidence" value="ECO:0007669"/>
    <property type="project" value="EnsemblMetazoa"/>
</dbReference>
<evidence type="ECO:0000256" key="9">
    <source>
        <dbReference type="ARBA" id="ARBA00023319"/>
    </source>
</evidence>
<dbReference type="InterPro" id="IPR003006">
    <property type="entry name" value="Ig/MHC_CS"/>
</dbReference>
<keyword evidence="3" id="KW-0732">Signal</keyword>
<dbReference type="EMBL" id="CH902619">
    <property type="protein sequence ID" value="KPU75756.1"/>
    <property type="molecule type" value="Genomic_DNA"/>
</dbReference>
<dbReference type="PANTHER" id="PTHR11640:SF136">
    <property type="entry name" value="NEPHRIN"/>
    <property type="match status" value="1"/>
</dbReference>
<dbReference type="GO" id="GO:0007157">
    <property type="term" value="P:heterophilic cell-cell adhesion via plasma membrane cell adhesion molecules"/>
    <property type="evidence" value="ECO:0007669"/>
    <property type="project" value="EnsemblMetazoa"/>
</dbReference>
<evidence type="ECO:0000256" key="3">
    <source>
        <dbReference type="ARBA" id="ARBA00022729"/>
    </source>
</evidence>
<feature type="compositionally biased region" description="Basic residues" evidence="11">
    <location>
        <begin position="184"/>
        <end position="215"/>
    </location>
</feature>
<dbReference type="FunCoup" id="A0A0N8P002">
    <property type="interactions" value="35"/>
</dbReference>
<dbReference type="GO" id="GO:0098631">
    <property type="term" value="F:cell adhesion mediator activity"/>
    <property type="evidence" value="ECO:0007669"/>
    <property type="project" value="EnsemblMetazoa"/>
</dbReference>
<dbReference type="InterPro" id="IPR003598">
    <property type="entry name" value="Ig_sub2"/>
</dbReference>
<dbReference type="Pfam" id="PF07679">
    <property type="entry name" value="I-set"/>
    <property type="match status" value="3"/>
</dbReference>
<keyword evidence="16" id="KW-1185">Reference proteome</keyword>
<keyword evidence="4" id="KW-0677">Repeat</keyword>
<dbReference type="SUPFAM" id="SSF48726">
    <property type="entry name" value="Immunoglobulin"/>
    <property type="match status" value="9"/>
</dbReference>
<evidence type="ECO:0000256" key="11">
    <source>
        <dbReference type="SAM" id="MobiDB-lite"/>
    </source>
</evidence>
<dbReference type="GO" id="GO:0016324">
    <property type="term" value="C:apical plasma membrane"/>
    <property type="evidence" value="ECO:0007669"/>
    <property type="project" value="EnsemblMetazoa"/>
</dbReference>
<evidence type="ECO:0000313" key="16">
    <source>
        <dbReference type="Proteomes" id="UP000007801"/>
    </source>
</evidence>
<feature type="domain" description="Ig-like" evidence="13">
    <location>
        <begin position="899"/>
        <end position="993"/>
    </location>
</feature>
<name>A0A0N8P002_DROAN</name>
<dbReference type="GO" id="GO:0030036">
    <property type="term" value="P:actin cytoskeleton organization"/>
    <property type="evidence" value="ECO:0007669"/>
    <property type="project" value="EnsemblMetazoa"/>
</dbReference>
<protein>
    <submittedName>
        <fullName evidence="15">Uncharacterized protein, isoform B</fullName>
    </submittedName>
</protein>
<feature type="domain" description="Ig-like" evidence="13">
    <location>
        <begin position="805"/>
        <end position="894"/>
    </location>
</feature>
<keyword evidence="6 12" id="KW-0472">Membrane</keyword>
<dbReference type="PANTHER" id="PTHR11640">
    <property type="entry name" value="NEPHRIN"/>
    <property type="match status" value="1"/>
</dbReference>
<dbReference type="InterPro" id="IPR051275">
    <property type="entry name" value="Cell_adhesion_signaling"/>
</dbReference>
<evidence type="ECO:0000256" key="12">
    <source>
        <dbReference type="SAM" id="Phobius"/>
    </source>
</evidence>
<dbReference type="GO" id="GO:0061321">
    <property type="term" value="P:garland nephrocyte differentiation"/>
    <property type="evidence" value="ECO:0007669"/>
    <property type="project" value="EnsemblMetazoa"/>
</dbReference>
<dbReference type="InterPro" id="IPR036179">
    <property type="entry name" value="Ig-like_dom_sf"/>
</dbReference>
<dbReference type="InterPro" id="IPR003599">
    <property type="entry name" value="Ig_sub"/>
</dbReference>
<gene>
    <name evidence="15" type="primary">Dana\GF12383</name>
    <name evidence="15" type="synonym">dana_GLEANR_12387</name>
    <name evidence="15" type="ORF">GF12383</name>
</gene>
<feature type="domain" description="Ig-like" evidence="13">
    <location>
        <begin position="394"/>
        <end position="491"/>
    </location>
</feature>
<dbReference type="FunFam" id="2.60.40.10:FF:000077">
    <property type="entry name" value="Kirre like nephrin family adhesion molecule 3"/>
    <property type="match status" value="1"/>
</dbReference>
<dbReference type="FunFam" id="2.60.40.10:FF:001770">
    <property type="entry name" value="Uncharacterized protein, isoform B"/>
    <property type="match status" value="1"/>
</dbReference>
<evidence type="ECO:0000259" key="13">
    <source>
        <dbReference type="PROSITE" id="PS50835"/>
    </source>
</evidence>
<dbReference type="STRING" id="7217.A0A0N8P002"/>
<dbReference type="InterPro" id="IPR036116">
    <property type="entry name" value="FN3_sf"/>
</dbReference>
<dbReference type="Pfam" id="PF08205">
    <property type="entry name" value="C2-set_2"/>
    <property type="match status" value="4"/>
</dbReference>
<dbReference type="SMART" id="SM00409">
    <property type="entry name" value="IG"/>
    <property type="match status" value="8"/>
</dbReference>
<dbReference type="CDD" id="cd00063">
    <property type="entry name" value="FN3"/>
    <property type="match status" value="1"/>
</dbReference>
<feature type="region of interest" description="Disordered" evidence="11">
    <location>
        <begin position="1378"/>
        <end position="1405"/>
    </location>
</feature>
<proteinExistence type="predicted"/>
<evidence type="ECO:0000256" key="4">
    <source>
        <dbReference type="ARBA" id="ARBA00022737"/>
    </source>
</evidence>
<evidence type="ECO:0000256" key="7">
    <source>
        <dbReference type="ARBA" id="ARBA00023157"/>
    </source>
</evidence>
<dbReference type="InterPro" id="IPR007110">
    <property type="entry name" value="Ig-like_dom"/>
</dbReference>
<dbReference type="Pfam" id="PF13927">
    <property type="entry name" value="Ig_3"/>
    <property type="match status" value="2"/>
</dbReference>
<dbReference type="InterPro" id="IPR003961">
    <property type="entry name" value="FN3_dom"/>
</dbReference>
<dbReference type="InterPro" id="IPR013098">
    <property type="entry name" value="Ig_I-set"/>
</dbReference>
<dbReference type="PROSITE" id="PS50853">
    <property type="entry name" value="FN3"/>
    <property type="match status" value="1"/>
</dbReference>
<keyword evidence="9" id="KW-0393">Immunoglobulin domain</keyword>
<feature type="compositionally biased region" description="Polar residues" evidence="11">
    <location>
        <begin position="257"/>
        <end position="273"/>
    </location>
</feature>
<feature type="transmembrane region" description="Helical" evidence="12">
    <location>
        <begin position="1412"/>
        <end position="1435"/>
    </location>
</feature>
<dbReference type="PROSITE" id="PS00290">
    <property type="entry name" value="IG_MHC"/>
    <property type="match status" value="1"/>
</dbReference>
<dbReference type="GO" id="GO:0007286">
    <property type="term" value="P:spermatid development"/>
    <property type="evidence" value="ECO:0007669"/>
    <property type="project" value="EnsemblMetazoa"/>
</dbReference>
<evidence type="ECO:0000256" key="5">
    <source>
        <dbReference type="ARBA" id="ARBA00022989"/>
    </source>
</evidence>
<feature type="domain" description="Ig-like" evidence="13">
    <location>
        <begin position="608"/>
        <end position="697"/>
    </location>
</feature>
<dbReference type="FunFam" id="2.60.40.10:FF:000835">
    <property type="entry name" value="Hibris, isoform B"/>
    <property type="match status" value="1"/>
</dbReference>
<feature type="compositionally biased region" description="Low complexity" evidence="11">
    <location>
        <begin position="1524"/>
        <end position="1539"/>
    </location>
</feature>
<dbReference type="InterPro" id="IPR013783">
    <property type="entry name" value="Ig-like_fold"/>
</dbReference>
<evidence type="ECO:0000256" key="8">
    <source>
        <dbReference type="ARBA" id="ARBA00023180"/>
    </source>
</evidence>
<feature type="domain" description="Fibronectin type-III" evidence="14">
    <location>
        <begin position="1291"/>
        <end position="1383"/>
    </location>
</feature>
<keyword evidence="7" id="KW-1015">Disulfide bond</keyword>
<dbReference type="OrthoDB" id="10028801at2759"/>
<dbReference type="Pfam" id="PF00041">
    <property type="entry name" value="fn3"/>
    <property type="match status" value="1"/>
</dbReference>
<feature type="domain" description="Ig-like" evidence="13">
    <location>
        <begin position="496"/>
        <end position="596"/>
    </location>
</feature>
<feature type="domain" description="Ig-like" evidence="13">
    <location>
        <begin position="702"/>
        <end position="742"/>
    </location>
</feature>
<dbReference type="FunFam" id="2.60.40.10:FF:001241">
    <property type="entry name" value="Hibris, isoform B"/>
    <property type="match status" value="1"/>
</dbReference>
<evidence type="ECO:0000259" key="14">
    <source>
        <dbReference type="PROSITE" id="PS50853"/>
    </source>
</evidence>